<keyword evidence="2" id="KW-1185">Reference proteome</keyword>
<dbReference type="Proteomes" id="UP000823775">
    <property type="component" value="Unassembled WGS sequence"/>
</dbReference>
<protein>
    <submittedName>
        <fullName evidence="1">Uncharacterized protein</fullName>
    </submittedName>
</protein>
<name>A0ABS8S8G6_DATST</name>
<dbReference type="EMBL" id="JACEIK010000329">
    <property type="protein sequence ID" value="MCD7455120.1"/>
    <property type="molecule type" value="Genomic_DNA"/>
</dbReference>
<evidence type="ECO:0000313" key="1">
    <source>
        <dbReference type="EMBL" id="MCD7455120.1"/>
    </source>
</evidence>
<evidence type="ECO:0000313" key="2">
    <source>
        <dbReference type="Proteomes" id="UP000823775"/>
    </source>
</evidence>
<sequence>MVKVNYQVVQYELEYQSSELDLVMQPDMEMRADANAVHQVARHAKAYGITGSVRNNSVWAASQ</sequence>
<accession>A0ABS8S8G6</accession>
<organism evidence="1 2">
    <name type="scientific">Datura stramonium</name>
    <name type="common">Jimsonweed</name>
    <name type="synonym">Common thornapple</name>
    <dbReference type="NCBI Taxonomy" id="4076"/>
    <lineage>
        <taxon>Eukaryota</taxon>
        <taxon>Viridiplantae</taxon>
        <taxon>Streptophyta</taxon>
        <taxon>Embryophyta</taxon>
        <taxon>Tracheophyta</taxon>
        <taxon>Spermatophyta</taxon>
        <taxon>Magnoliopsida</taxon>
        <taxon>eudicotyledons</taxon>
        <taxon>Gunneridae</taxon>
        <taxon>Pentapetalae</taxon>
        <taxon>asterids</taxon>
        <taxon>lamiids</taxon>
        <taxon>Solanales</taxon>
        <taxon>Solanaceae</taxon>
        <taxon>Solanoideae</taxon>
        <taxon>Datureae</taxon>
        <taxon>Datura</taxon>
    </lineage>
</organism>
<gene>
    <name evidence="1" type="ORF">HAX54_027061</name>
</gene>
<proteinExistence type="predicted"/>
<feature type="non-terminal residue" evidence="1">
    <location>
        <position position="63"/>
    </location>
</feature>
<reference evidence="1 2" key="1">
    <citation type="journal article" date="2021" name="BMC Genomics">
        <title>Datura genome reveals duplications of psychoactive alkaloid biosynthetic genes and high mutation rate following tissue culture.</title>
        <authorList>
            <person name="Rajewski A."/>
            <person name="Carter-House D."/>
            <person name="Stajich J."/>
            <person name="Litt A."/>
        </authorList>
    </citation>
    <scope>NUCLEOTIDE SEQUENCE [LARGE SCALE GENOMIC DNA]</scope>
    <source>
        <strain evidence="1">AR-01</strain>
    </source>
</reference>
<comment type="caution">
    <text evidence="1">The sequence shown here is derived from an EMBL/GenBank/DDBJ whole genome shotgun (WGS) entry which is preliminary data.</text>
</comment>